<dbReference type="Proteomes" id="UP000006671">
    <property type="component" value="Unassembled WGS sequence"/>
</dbReference>
<dbReference type="EMBL" id="GG738877">
    <property type="protein sequence ID" value="EFC42778.1"/>
    <property type="molecule type" value="Genomic_DNA"/>
</dbReference>
<gene>
    <name evidence="3" type="ORF">NAEGRDRAFT_80248</name>
</gene>
<dbReference type="InterPro" id="IPR017853">
    <property type="entry name" value="GH"/>
</dbReference>
<dbReference type="PANTHER" id="PTHR47786">
    <property type="entry name" value="ALPHA-1,4-GLUCAN:MALTOSE-1-PHOSPHATE MALTOSYLTRANSFERASE"/>
    <property type="match status" value="1"/>
</dbReference>
<evidence type="ECO:0000256" key="1">
    <source>
        <dbReference type="SAM" id="Phobius"/>
    </source>
</evidence>
<dbReference type="CDD" id="cd11347">
    <property type="entry name" value="AmyAc_1"/>
    <property type="match status" value="1"/>
</dbReference>
<dbReference type="eggNOG" id="ENOG502QRDK">
    <property type="taxonomic scope" value="Eukaryota"/>
</dbReference>
<protein>
    <submittedName>
        <fullName evidence="3">Alpha amylase, catalytic region</fullName>
    </submittedName>
</protein>
<dbReference type="VEuPathDB" id="AmoebaDB:NAEGRDRAFT_80248"/>
<feature type="transmembrane region" description="Helical" evidence="1">
    <location>
        <begin position="21"/>
        <end position="43"/>
    </location>
</feature>
<keyword evidence="1" id="KW-1133">Transmembrane helix</keyword>
<dbReference type="RefSeq" id="XP_002675522.1">
    <property type="nucleotide sequence ID" value="XM_002675476.1"/>
</dbReference>
<evidence type="ECO:0000313" key="3">
    <source>
        <dbReference type="EMBL" id="EFC42778.1"/>
    </source>
</evidence>
<evidence type="ECO:0000259" key="2">
    <source>
        <dbReference type="SMART" id="SM00642"/>
    </source>
</evidence>
<dbReference type="GO" id="GO:0005975">
    <property type="term" value="P:carbohydrate metabolic process"/>
    <property type="evidence" value="ECO:0007669"/>
    <property type="project" value="InterPro"/>
</dbReference>
<organism evidence="4">
    <name type="scientific">Naegleria gruberi</name>
    <name type="common">Amoeba</name>
    <dbReference type="NCBI Taxonomy" id="5762"/>
    <lineage>
        <taxon>Eukaryota</taxon>
        <taxon>Discoba</taxon>
        <taxon>Heterolobosea</taxon>
        <taxon>Tetramitia</taxon>
        <taxon>Eutetramitia</taxon>
        <taxon>Vahlkampfiidae</taxon>
        <taxon>Naegleria</taxon>
    </lineage>
</organism>
<reference evidence="3 4" key="1">
    <citation type="journal article" date="2010" name="Cell">
        <title>The genome of Naegleria gruberi illuminates early eukaryotic versatility.</title>
        <authorList>
            <person name="Fritz-Laylin L.K."/>
            <person name="Prochnik S.E."/>
            <person name="Ginger M.L."/>
            <person name="Dacks J.B."/>
            <person name="Carpenter M.L."/>
            <person name="Field M.C."/>
            <person name="Kuo A."/>
            <person name="Paredez A."/>
            <person name="Chapman J."/>
            <person name="Pham J."/>
            <person name="Shu S."/>
            <person name="Neupane R."/>
            <person name="Cipriano M."/>
            <person name="Mancuso J."/>
            <person name="Tu H."/>
            <person name="Salamov A."/>
            <person name="Lindquist E."/>
            <person name="Shapiro H."/>
            <person name="Lucas S."/>
            <person name="Grigoriev I.V."/>
            <person name="Cande W.Z."/>
            <person name="Fulton C."/>
            <person name="Rokhsar D.S."/>
            <person name="Dawson S.C."/>
        </authorList>
    </citation>
    <scope>NUCLEOTIDE SEQUENCE [LARGE SCALE GENOMIC DNA]</scope>
    <source>
        <strain evidence="3 4">NEG-M</strain>
    </source>
</reference>
<keyword evidence="1" id="KW-0472">Membrane</keyword>
<dbReference type="STRING" id="5762.D2VK06"/>
<dbReference type="OMA" id="VYWDLEW"/>
<keyword evidence="1" id="KW-0812">Transmembrane</keyword>
<dbReference type="OrthoDB" id="1740265at2759"/>
<evidence type="ECO:0000313" key="4">
    <source>
        <dbReference type="Proteomes" id="UP000006671"/>
    </source>
</evidence>
<accession>D2VK06</accession>
<dbReference type="SMART" id="SM00642">
    <property type="entry name" value="Aamy"/>
    <property type="match status" value="1"/>
</dbReference>
<name>D2VK06_NAEGR</name>
<feature type="domain" description="Glycosyl hydrolase family 13 catalytic" evidence="2">
    <location>
        <begin position="102"/>
        <end position="416"/>
    </location>
</feature>
<dbReference type="KEGG" id="ngr:NAEGRDRAFT_80248"/>
<dbReference type="PANTHER" id="PTHR47786:SF2">
    <property type="entry name" value="GLYCOSYL HYDROLASE FAMILY 13 CATALYTIC DOMAIN-CONTAINING PROTEIN"/>
    <property type="match status" value="1"/>
</dbReference>
<dbReference type="Pfam" id="PF00128">
    <property type="entry name" value="Alpha-amylase"/>
    <property type="match status" value="1"/>
</dbReference>
<dbReference type="InParanoid" id="D2VK06"/>
<dbReference type="GeneID" id="8862856"/>
<proteinExistence type="predicted"/>
<dbReference type="Gene3D" id="3.20.20.80">
    <property type="entry name" value="Glycosidases"/>
    <property type="match status" value="1"/>
</dbReference>
<dbReference type="InterPro" id="IPR006047">
    <property type="entry name" value="GH13_cat_dom"/>
</dbReference>
<dbReference type="SUPFAM" id="SSF51445">
    <property type="entry name" value="(Trans)glycosidases"/>
    <property type="match status" value="1"/>
</dbReference>
<keyword evidence="4" id="KW-1185">Reference proteome</keyword>
<dbReference type="AlphaFoldDB" id="D2VK06"/>
<sequence>MLNHSRSDLWSGKSSRIITSYSSPSSWMMVIVLVLLMIFNVMISFTSAQYAPNPILYEVSTRPWLYELSQKYGYQIRLNNIPMKEFQALKNQGVQYIWMMGMWTIGNYGRCRATDLAMRATDYAVNLPDYQMSDIIASPYQVLEYTVNQQEIGTDNDLINLRQQLNAMGLKLMLDFVPNHSAVDNPLVETNSSMFILAPPNLSPPYDAYSYLPNGVAYGKDGYFPAWTDTAQFNYWNQQTRNYQLGNLMKVASMADAIRCDMAMLPLNSQITRIWGQQLNQRGYTQPSTEFWQWAISTVKSKFPNTILLAEVYWGLNGELQQLGFDFTYDKDLYDALTANSNTANIHTYFLNQPLSYLAHSAHFVENHDQSRAVANFGSVDRANAACAISFSVPGMKFSYFGQWVGKKNPLVVQLRRSTTEPVQPDAINFYTAFIPIVANFTVPGSVFSYKTVGQSNIAYRVFAFHWRVPSTGYSYLVTVNYSANQGNGAIILDDVPNTNTDIIFVELFSGTQYSRNAQQVRQSGLFVVLDSYQVQIFKYQSTTPSFKFNIKKH</sequence>